<evidence type="ECO:0000256" key="1">
    <source>
        <dbReference type="ARBA" id="ARBA00038158"/>
    </source>
</evidence>
<dbReference type="PANTHER" id="PTHR43591:SF108">
    <property type="entry name" value="S-ADENOSYL-L-METHIONINE-DEPENDENT METHYLTRANSFERASE"/>
    <property type="match status" value="1"/>
</dbReference>
<dbReference type="Pfam" id="PF13489">
    <property type="entry name" value="Methyltransf_23"/>
    <property type="match status" value="1"/>
</dbReference>
<dbReference type="PANTHER" id="PTHR43591">
    <property type="entry name" value="METHYLTRANSFERASE"/>
    <property type="match status" value="1"/>
</dbReference>
<dbReference type="InterPro" id="IPR029063">
    <property type="entry name" value="SAM-dependent_MTases_sf"/>
</dbReference>
<dbReference type="SUPFAM" id="SSF53335">
    <property type="entry name" value="S-adenosyl-L-methionine-dependent methyltransferases"/>
    <property type="match status" value="1"/>
</dbReference>
<comment type="caution">
    <text evidence="3">The sequence shown here is derived from an EMBL/GenBank/DDBJ whole genome shotgun (WGS) entry which is preliminary data.</text>
</comment>
<dbReference type="Gene3D" id="3.40.50.150">
    <property type="entry name" value="Vaccinia Virus protein VP39"/>
    <property type="match status" value="1"/>
</dbReference>
<evidence type="ECO:0000256" key="2">
    <source>
        <dbReference type="SAM" id="MobiDB-lite"/>
    </source>
</evidence>
<evidence type="ECO:0000313" key="4">
    <source>
        <dbReference type="Proteomes" id="UP001140453"/>
    </source>
</evidence>
<proteinExistence type="inferred from homology"/>
<protein>
    <recommendedName>
        <fullName evidence="5">S-adenosyl-L-methionine-dependent methyltransferase</fullName>
    </recommendedName>
</protein>
<sequence>MASLTDLNRAHFDNEASRYDAKHEQATEEIAQRIKGKLDFLGVDWVEDGSSEEEDEDGKGDGKPERQVRLLDYACGTGSMSRIFAPYTTQCIGIDLSEKMVQIYNARALNQGLAEQEMMGYQGDLCVPTDEDPAAFRNPKFFEFEMACVGLGFHHFDDPSLAAKRLVSRLKSGGVLMILDFLPHGVHPDADGHYDHDHGHSHDHSHGRTDEENEAQEKALKTVTHHGFSEERIKEIFVEAGAGKKFAIEKLGSVTMGMRHGKRHLFMARGTKA</sequence>
<dbReference type="OrthoDB" id="3647at2759"/>
<name>A0A9W9CSG5_9PEZI</name>
<comment type="similarity">
    <text evidence="1">Belongs to the methyltransferase superfamily. LaeA methyltransferase family.</text>
</comment>
<dbReference type="CDD" id="cd02440">
    <property type="entry name" value="AdoMet_MTases"/>
    <property type="match status" value="1"/>
</dbReference>
<reference evidence="3" key="1">
    <citation type="submission" date="2022-10" db="EMBL/GenBank/DDBJ databases">
        <title>Tapping the CABI collections for fungal endophytes: first genome assemblies for Collariella, Neodidymelliopsis, Ascochyta clinopodiicola, Didymella pomorum, Didymosphaeria variabile, Neocosmospora piperis and Neocucurbitaria cava.</title>
        <authorList>
            <person name="Hill R."/>
        </authorList>
    </citation>
    <scope>NUCLEOTIDE SEQUENCE</scope>
    <source>
        <strain evidence="3">IMI 355082</strain>
    </source>
</reference>
<evidence type="ECO:0008006" key="5">
    <source>
        <dbReference type="Google" id="ProtNLM"/>
    </source>
</evidence>
<feature type="region of interest" description="Disordered" evidence="2">
    <location>
        <begin position="190"/>
        <end position="218"/>
    </location>
</feature>
<accession>A0A9W9CSG5</accession>
<gene>
    <name evidence="3" type="ORF">N0V93_009079</name>
</gene>
<keyword evidence="4" id="KW-1185">Reference proteome</keyword>
<organism evidence="3 4">
    <name type="scientific">Gnomoniopsis smithogilvyi</name>
    <dbReference type="NCBI Taxonomy" id="1191159"/>
    <lineage>
        <taxon>Eukaryota</taxon>
        <taxon>Fungi</taxon>
        <taxon>Dikarya</taxon>
        <taxon>Ascomycota</taxon>
        <taxon>Pezizomycotina</taxon>
        <taxon>Sordariomycetes</taxon>
        <taxon>Sordariomycetidae</taxon>
        <taxon>Diaporthales</taxon>
        <taxon>Gnomoniaceae</taxon>
        <taxon>Gnomoniopsis</taxon>
    </lineage>
</organism>
<dbReference type="Proteomes" id="UP001140453">
    <property type="component" value="Unassembled WGS sequence"/>
</dbReference>
<dbReference type="EMBL" id="JAPEVB010000006">
    <property type="protein sequence ID" value="KAJ4386186.1"/>
    <property type="molecule type" value="Genomic_DNA"/>
</dbReference>
<evidence type="ECO:0000313" key="3">
    <source>
        <dbReference type="EMBL" id="KAJ4386186.1"/>
    </source>
</evidence>
<dbReference type="AlphaFoldDB" id="A0A9W9CSG5"/>